<dbReference type="GO" id="GO:0004521">
    <property type="term" value="F:RNA endonuclease activity"/>
    <property type="evidence" value="ECO:0007669"/>
    <property type="project" value="TreeGrafter"/>
</dbReference>
<evidence type="ECO:0000256" key="2">
    <source>
        <dbReference type="ARBA" id="ARBA00022649"/>
    </source>
</evidence>
<dbReference type="PANTHER" id="PTHR33988:SF2">
    <property type="entry name" value="ENDORIBONUCLEASE MAZF"/>
    <property type="match status" value="1"/>
</dbReference>
<dbReference type="Pfam" id="PF02452">
    <property type="entry name" value="PemK_toxin"/>
    <property type="match status" value="1"/>
</dbReference>
<sequence length="181" mass="20550">MDLNKEKHRRGFVVPACQVCDPVPVYMLDPHTHPAGYVYPYQGSEEQMNKTGFEAELVKRGEIYDADLPEDEIGSVQEGKRPVLVTQGDWLNVSSPTVIVAMVTTKIKNSGMKTHVIIPMRKGLRGESMVMTEQRKTISKTQLLDYRCALTKSEMKKVKKACHASECDEDGHSQRRSRRRK</sequence>
<comment type="caution">
    <text evidence="3">The sequence shown here is derived from an EMBL/GenBank/DDBJ whole genome shotgun (WGS) entry which is preliminary data.</text>
</comment>
<evidence type="ECO:0000313" key="4">
    <source>
        <dbReference type="Proteomes" id="UP000295500"/>
    </source>
</evidence>
<dbReference type="GO" id="GO:0003677">
    <property type="term" value="F:DNA binding"/>
    <property type="evidence" value="ECO:0007669"/>
    <property type="project" value="InterPro"/>
</dbReference>
<reference evidence="3 4" key="1">
    <citation type="submission" date="2019-03" db="EMBL/GenBank/DDBJ databases">
        <title>Genomic Encyclopedia of Type Strains, Phase IV (KMG-IV): sequencing the most valuable type-strain genomes for metagenomic binning, comparative biology and taxonomic classification.</title>
        <authorList>
            <person name="Goeker M."/>
        </authorList>
    </citation>
    <scope>NUCLEOTIDE SEQUENCE [LARGE SCALE GENOMIC DNA]</scope>
    <source>
        <strain evidence="3 4">DSM 28287</strain>
    </source>
</reference>
<evidence type="ECO:0000256" key="1">
    <source>
        <dbReference type="ARBA" id="ARBA00007521"/>
    </source>
</evidence>
<dbReference type="PANTHER" id="PTHR33988">
    <property type="entry name" value="ENDORIBONUCLEASE MAZF-RELATED"/>
    <property type="match status" value="1"/>
</dbReference>
<dbReference type="GO" id="GO:0016075">
    <property type="term" value="P:rRNA catabolic process"/>
    <property type="evidence" value="ECO:0007669"/>
    <property type="project" value="TreeGrafter"/>
</dbReference>
<dbReference type="InterPro" id="IPR011067">
    <property type="entry name" value="Plasmid_toxin/cell-grow_inhib"/>
</dbReference>
<dbReference type="EMBL" id="SNXO01000069">
    <property type="protein sequence ID" value="TDP44679.1"/>
    <property type="molecule type" value="Genomic_DNA"/>
</dbReference>
<dbReference type="Gene3D" id="2.30.30.110">
    <property type="match status" value="1"/>
</dbReference>
<dbReference type="AlphaFoldDB" id="A0A4V3CQS5"/>
<keyword evidence="3" id="KW-0255">Endonuclease</keyword>
<keyword evidence="4" id="KW-1185">Reference proteome</keyword>
<organism evidence="3 4">
    <name type="scientific">Aminicella lysinilytica</name>
    <dbReference type="NCBI Taxonomy" id="433323"/>
    <lineage>
        <taxon>Bacteria</taxon>
        <taxon>Bacillati</taxon>
        <taxon>Bacillota</taxon>
        <taxon>Clostridia</taxon>
        <taxon>Peptostreptococcales</taxon>
        <taxon>Anaerovoracaceae</taxon>
        <taxon>Aminicella</taxon>
    </lineage>
</organism>
<evidence type="ECO:0000313" key="3">
    <source>
        <dbReference type="EMBL" id="TDP44679.1"/>
    </source>
</evidence>
<keyword evidence="2" id="KW-1277">Toxin-antitoxin system</keyword>
<protein>
    <submittedName>
        <fullName evidence="3">mRNA-degrading endonuclease toxin of MazEF toxin-antitoxin module</fullName>
    </submittedName>
</protein>
<dbReference type="GO" id="GO:0006402">
    <property type="term" value="P:mRNA catabolic process"/>
    <property type="evidence" value="ECO:0007669"/>
    <property type="project" value="TreeGrafter"/>
</dbReference>
<dbReference type="SUPFAM" id="SSF50118">
    <property type="entry name" value="Cell growth inhibitor/plasmid maintenance toxic component"/>
    <property type="match status" value="1"/>
</dbReference>
<accession>A0A4V3CQS5</accession>
<dbReference type="InterPro" id="IPR003477">
    <property type="entry name" value="PemK-like"/>
</dbReference>
<name>A0A4V3CQS5_9FIRM</name>
<keyword evidence="3" id="KW-0540">Nuclease</keyword>
<proteinExistence type="inferred from homology"/>
<dbReference type="Proteomes" id="UP000295500">
    <property type="component" value="Unassembled WGS sequence"/>
</dbReference>
<dbReference type="OrthoDB" id="9808744at2"/>
<comment type="similarity">
    <text evidence="1">Belongs to the PemK/MazF family.</text>
</comment>
<gene>
    <name evidence="3" type="ORF">EV211_1694</name>
</gene>
<keyword evidence="3" id="KW-0378">Hydrolase</keyword>